<keyword evidence="3" id="KW-1185">Reference proteome</keyword>
<accession>A0A183HGL3</accession>
<dbReference type="EMBL" id="UZAJ01006404">
    <property type="protein sequence ID" value="VDO47189.1"/>
    <property type="molecule type" value="Genomic_DNA"/>
</dbReference>
<gene>
    <name evidence="2" type="ORF">OFLC_LOCUS6622</name>
</gene>
<feature type="compositionally biased region" description="Polar residues" evidence="1">
    <location>
        <begin position="105"/>
        <end position="129"/>
    </location>
</feature>
<feature type="compositionally biased region" description="Acidic residues" evidence="1">
    <location>
        <begin position="232"/>
        <end position="248"/>
    </location>
</feature>
<feature type="compositionally biased region" description="Basic and acidic residues" evidence="1">
    <location>
        <begin position="80"/>
        <end position="91"/>
    </location>
</feature>
<feature type="compositionally biased region" description="Basic residues" evidence="1">
    <location>
        <begin position="41"/>
        <end position="53"/>
    </location>
</feature>
<feature type="region of interest" description="Disordered" evidence="1">
    <location>
        <begin position="1"/>
        <end position="248"/>
    </location>
</feature>
<evidence type="ECO:0000256" key="1">
    <source>
        <dbReference type="SAM" id="MobiDB-lite"/>
    </source>
</evidence>
<reference evidence="4" key="1">
    <citation type="submission" date="2016-06" db="UniProtKB">
        <authorList>
            <consortium name="WormBaseParasite"/>
        </authorList>
    </citation>
    <scope>IDENTIFICATION</scope>
</reference>
<organism evidence="4">
    <name type="scientific">Onchocerca flexuosa</name>
    <dbReference type="NCBI Taxonomy" id="387005"/>
    <lineage>
        <taxon>Eukaryota</taxon>
        <taxon>Metazoa</taxon>
        <taxon>Ecdysozoa</taxon>
        <taxon>Nematoda</taxon>
        <taxon>Chromadorea</taxon>
        <taxon>Rhabditida</taxon>
        <taxon>Spirurina</taxon>
        <taxon>Spiruromorpha</taxon>
        <taxon>Filarioidea</taxon>
        <taxon>Onchocercidae</taxon>
        <taxon>Onchocerca</taxon>
    </lineage>
</organism>
<dbReference type="WBParaSite" id="OFLC_0000662401-mRNA-1">
    <property type="protein sequence ID" value="OFLC_0000662401-mRNA-1"/>
    <property type="gene ID" value="OFLC_0000662401"/>
</dbReference>
<protein>
    <submittedName>
        <fullName evidence="4">Transcription termination factor Rho</fullName>
    </submittedName>
</protein>
<feature type="compositionally biased region" description="Acidic residues" evidence="1">
    <location>
        <begin position="19"/>
        <end position="29"/>
    </location>
</feature>
<proteinExistence type="predicted"/>
<evidence type="ECO:0000313" key="2">
    <source>
        <dbReference type="EMBL" id="VDO47189.1"/>
    </source>
</evidence>
<evidence type="ECO:0000313" key="3">
    <source>
        <dbReference type="Proteomes" id="UP000267606"/>
    </source>
</evidence>
<name>A0A183HGL3_9BILA</name>
<evidence type="ECO:0000313" key="4">
    <source>
        <dbReference type="WBParaSite" id="OFLC_0000662401-mRNA-1"/>
    </source>
</evidence>
<dbReference type="Proteomes" id="UP000267606">
    <property type="component" value="Unassembled WGS sequence"/>
</dbReference>
<dbReference type="AlphaFoldDB" id="A0A183HGL3"/>
<reference evidence="2 3" key="2">
    <citation type="submission" date="2018-11" db="EMBL/GenBank/DDBJ databases">
        <authorList>
            <consortium name="Pathogen Informatics"/>
        </authorList>
    </citation>
    <scope>NUCLEOTIDE SEQUENCE [LARGE SCALE GENOMIC DNA]</scope>
</reference>
<dbReference type="STRING" id="387005.A0A183HGL3"/>
<sequence>IVEEKRVRGSGRRRKDREGDEFVNDDSDLGDWNAGEGGELRKKKEKRGRKKRERREMSSGGSGGEVDEAEGRNRRKSKKIRFERNDFELSAKQKMKVKSREFVQSDESSSDENVNKPSKSQLSGDSDVTGSPEPEPPKITRSDSSAAEDAGGQTDSDDSDNGQPKTKRHITNSSEQSSSESSVEDRARSPSDSDDGEVEKTSVKATKRKRIVSSDEEGSENNRVIENNADFGENDIDEDAGFAIADDD</sequence>